<proteinExistence type="predicted"/>
<evidence type="ECO:0000313" key="1">
    <source>
        <dbReference type="EMBL" id="MCT8986554.1"/>
    </source>
</evidence>
<dbReference type="Proteomes" id="UP001431192">
    <property type="component" value="Unassembled WGS sequence"/>
</dbReference>
<dbReference type="RefSeq" id="WP_261732944.1">
    <property type="nucleotide sequence ID" value="NZ_JAODOQ010000001.1"/>
</dbReference>
<reference evidence="1" key="1">
    <citation type="submission" date="2022-09" db="EMBL/GenBank/DDBJ databases">
        <title>Shewanella sp. KJ10-1 sp.nov, isolated from marine algae.</title>
        <authorList>
            <person name="Butt M."/>
            <person name="Lee J.K."/>
            <person name="Kim J.M."/>
            <person name="Choi D.G."/>
        </authorList>
    </citation>
    <scope>NUCLEOTIDE SEQUENCE</scope>
    <source>
        <strain evidence="1">KJ10-1</strain>
    </source>
</reference>
<name>A0ABT2P3P7_9GAMM</name>
<protein>
    <submittedName>
        <fullName evidence="1">Uncharacterized protein</fullName>
    </submittedName>
</protein>
<dbReference type="EMBL" id="JAODOQ010000001">
    <property type="protein sequence ID" value="MCT8986554.1"/>
    <property type="molecule type" value="Genomic_DNA"/>
</dbReference>
<organism evidence="1 2">
    <name type="scientific">Shewanella phaeophyticola</name>
    <dbReference type="NCBI Taxonomy" id="2978345"/>
    <lineage>
        <taxon>Bacteria</taxon>
        <taxon>Pseudomonadati</taxon>
        <taxon>Pseudomonadota</taxon>
        <taxon>Gammaproteobacteria</taxon>
        <taxon>Alteromonadales</taxon>
        <taxon>Shewanellaceae</taxon>
        <taxon>Shewanella</taxon>
    </lineage>
</organism>
<gene>
    <name evidence="1" type="ORF">N4T56_08750</name>
</gene>
<evidence type="ECO:0000313" key="2">
    <source>
        <dbReference type="Proteomes" id="UP001431192"/>
    </source>
</evidence>
<sequence length="252" mass="28796">MGSVFFSGSISIKRLPERIIQSINQINEIKEFEILVGDAAGFDSLLQDYCEKIGFTSVTVYSVNDTPRNFVNSFNFKQITTPDGIKSERKRQTYKDEQMTADSNISFVVWDEQSKGSYNNILRALKCDKKVRVFSTRTEQPINDITIDSITRIYHNSNGLTATELLDILYTKGVKEFDSVKQLNSFLVEQKYVLKVIEGGKSTYKTANEIYSFDIVHRGKHSSAKFKYELAELLIHRFKSKDRSDGYGSIRG</sequence>
<comment type="caution">
    <text evidence="1">The sequence shown here is derived from an EMBL/GenBank/DDBJ whole genome shotgun (WGS) entry which is preliminary data.</text>
</comment>
<accession>A0ABT2P3P7</accession>
<keyword evidence="2" id="KW-1185">Reference proteome</keyword>